<dbReference type="RefSeq" id="WP_131935190.1">
    <property type="nucleotide sequence ID" value="NZ_SMDF01000032.1"/>
</dbReference>
<keyword evidence="2 10" id="KW-0963">Cytoplasm</keyword>
<dbReference type="CDD" id="cd12500">
    <property type="entry name" value="RRM_BsYxiN_like"/>
    <property type="match status" value="1"/>
</dbReference>
<dbReference type="GO" id="GO:0005829">
    <property type="term" value="C:cytosol"/>
    <property type="evidence" value="ECO:0007669"/>
    <property type="project" value="TreeGrafter"/>
</dbReference>
<dbReference type="InterPro" id="IPR044742">
    <property type="entry name" value="DEAD/DEAH_RhlB"/>
</dbReference>
<dbReference type="Proteomes" id="UP000295285">
    <property type="component" value="Unassembled WGS sequence"/>
</dbReference>
<dbReference type="PROSITE" id="PS00039">
    <property type="entry name" value="DEAD_ATP_HELICASE"/>
    <property type="match status" value="1"/>
</dbReference>
<evidence type="ECO:0000259" key="14">
    <source>
        <dbReference type="PROSITE" id="PS51195"/>
    </source>
</evidence>
<comment type="domain">
    <text evidence="10">Contains an N-terminal domain that binds non-specifically to RNA and a C-terminal domain that binds specifically and tightly to hairpin 92 of 23S rRNA.</text>
</comment>
<evidence type="ECO:0000259" key="13">
    <source>
        <dbReference type="PROSITE" id="PS51194"/>
    </source>
</evidence>
<comment type="function">
    <text evidence="10">DEAD-box RNA helicase involved in the assembly of the 50S ribosomal subunit. Has an RNA-dependent ATPase activity, which is specific for 23S rRNA, and a 3' to 5' RNA helicase activity that uses the energy of ATP hydrolysis to destabilize and unwind short rRNA duplexes.</text>
</comment>
<keyword evidence="6 10" id="KW-0347">Helicase</keyword>
<evidence type="ECO:0000313" key="16">
    <source>
        <dbReference type="Proteomes" id="UP000295285"/>
    </source>
</evidence>
<proteinExistence type="inferred from homology"/>
<evidence type="ECO:0000259" key="12">
    <source>
        <dbReference type="PROSITE" id="PS51192"/>
    </source>
</evidence>
<evidence type="ECO:0000256" key="4">
    <source>
        <dbReference type="ARBA" id="ARBA00022741"/>
    </source>
</evidence>
<dbReference type="PROSITE" id="PS51192">
    <property type="entry name" value="HELICASE_ATP_BIND_1"/>
    <property type="match status" value="1"/>
</dbReference>
<dbReference type="PROSITE" id="PS51194">
    <property type="entry name" value="HELICASE_CTER"/>
    <property type="match status" value="1"/>
</dbReference>
<comment type="catalytic activity">
    <reaction evidence="9 10">
        <text>ATP + H2O = ADP + phosphate + H(+)</text>
        <dbReference type="Rhea" id="RHEA:13065"/>
        <dbReference type="ChEBI" id="CHEBI:15377"/>
        <dbReference type="ChEBI" id="CHEBI:15378"/>
        <dbReference type="ChEBI" id="CHEBI:30616"/>
        <dbReference type="ChEBI" id="CHEBI:43474"/>
        <dbReference type="ChEBI" id="CHEBI:456216"/>
        <dbReference type="EC" id="3.6.4.13"/>
    </reaction>
</comment>
<dbReference type="GO" id="GO:0005840">
    <property type="term" value="C:ribosome"/>
    <property type="evidence" value="ECO:0007669"/>
    <property type="project" value="TreeGrafter"/>
</dbReference>
<dbReference type="Gene3D" id="3.30.70.330">
    <property type="match status" value="1"/>
</dbReference>
<dbReference type="InterPro" id="IPR001650">
    <property type="entry name" value="Helicase_C-like"/>
</dbReference>
<dbReference type="SMART" id="SM00487">
    <property type="entry name" value="DEXDc"/>
    <property type="match status" value="1"/>
</dbReference>
<keyword evidence="7 10" id="KW-0067">ATP-binding</keyword>
<dbReference type="InterPro" id="IPR005580">
    <property type="entry name" value="DbpA/CsdA_RNA-bd_dom"/>
</dbReference>
<dbReference type="AlphaFoldDB" id="A0A4R4B0P7"/>
<dbReference type="InterPro" id="IPR050547">
    <property type="entry name" value="DEAD_box_RNA_helicases"/>
</dbReference>
<evidence type="ECO:0000256" key="1">
    <source>
        <dbReference type="ARBA" id="ARBA00004496"/>
    </source>
</evidence>
<dbReference type="SUPFAM" id="SSF52540">
    <property type="entry name" value="P-loop containing nucleoside triphosphate hydrolases"/>
    <property type="match status" value="1"/>
</dbReference>
<accession>A0A4R4B0P7</accession>
<keyword evidence="5 10" id="KW-0378">Hydrolase</keyword>
<dbReference type="CDD" id="cd18787">
    <property type="entry name" value="SF2_C_DEAD"/>
    <property type="match status" value="1"/>
</dbReference>
<reference evidence="15 16" key="1">
    <citation type="submission" date="2019-03" db="EMBL/GenBank/DDBJ databases">
        <title>Above-ground endophytic microbial communities from plants in different locations in the United States.</title>
        <authorList>
            <person name="Frank C."/>
        </authorList>
    </citation>
    <scope>NUCLEOTIDE SEQUENCE [LARGE SCALE GENOMIC DNA]</scope>
    <source>
        <strain evidence="15 16">LP_2_YM</strain>
    </source>
</reference>
<feature type="domain" description="DEAD-box RNA helicase Q" evidence="14">
    <location>
        <begin position="4"/>
        <end position="32"/>
    </location>
</feature>
<evidence type="ECO:0000256" key="2">
    <source>
        <dbReference type="ARBA" id="ARBA00022490"/>
    </source>
</evidence>
<dbReference type="GO" id="GO:0009409">
    <property type="term" value="P:response to cold"/>
    <property type="evidence" value="ECO:0007669"/>
    <property type="project" value="TreeGrafter"/>
</dbReference>
<evidence type="ECO:0000256" key="3">
    <source>
        <dbReference type="ARBA" id="ARBA00022517"/>
    </source>
</evidence>
<comment type="caution">
    <text evidence="15">The sequence shown here is derived from an EMBL/GenBank/DDBJ whole genome shotgun (WGS) entry which is preliminary data.</text>
</comment>
<dbReference type="SMART" id="SM00490">
    <property type="entry name" value="HELICc"/>
    <property type="match status" value="1"/>
</dbReference>
<sequence length="481" mass="54415">MSKKSFSNYALSKEVRRALTGLGYEHPTEVQGEVIPVALQKKDLVVKSQTGSGKTASFGIPLCEMVEWEENKPQALVLTPTRELAVQVKEDITNIGRFKRIKAAAIYGKSPFARQKLELKQKTHIVVGTPGRVLDHIEKGTLSLDRLKYLVIDEADEMLNMGFIDQVEAIIDELPTKRMTMLFSATLPEDIEKLSRTYMNAPTHIEIKAAGITTDKIEHTLFEVREEEKLSLLKDVTMIENPDSCIIFCRTQENVDHVYRQLKRVNYPCDKIHGGMVQEDRFEVMDDFRKGKFRYLVATDVAARGIDIDNITHVINYDIPLEKESYVHRTGRTGRAGNNGKAITFITPYENRFLEEIEEYIGFEIPKELAPSKEEVIKGKAVFEEKIYAKPIIKKDKNADLNKGIMKLYFNGGKKKKIRAVDFVGTIAKIQGVSADDIGIITIQDNVSYVEILNGKGPLVLKVMRNTTIKGKQLKVHEAIK</sequence>
<evidence type="ECO:0000256" key="5">
    <source>
        <dbReference type="ARBA" id="ARBA00022801"/>
    </source>
</evidence>
<evidence type="ECO:0000256" key="10">
    <source>
        <dbReference type="HAMAP-Rule" id="MF_00965"/>
    </source>
</evidence>
<dbReference type="CDD" id="cd00268">
    <property type="entry name" value="DEADc"/>
    <property type="match status" value="1"/>
</dbReference>
<dbReference type="InterPro" id="IPR014001">
    <property type="entry name" value="Helicase_ATP-bd"/>
</dbReference>
<comment type="similarity">
    <text evidence="10">Belongs to the DEAD box helicase family. DbpA subfamily.</text>
</comment>
<evidence type="ECO:0000256" key="6">
    <source>
        <dbReference type="ARBA" id="ARBA00022806"/>
    </source>
</evidence>
<comment type="subcellular location">
    <subcellularLocation>
        <location evidence="1 10">Cytoplasm</location>
    </subcellularLocation>
</comment>
<keyword evidence="8 10" id="KW-0694">RNA-binding</keyword>
<evidence type="ECO:0000256" key="11">
    <source>
        <dbReference type="PROSITE-ProRule" id="PRU00552"/>
    </source>
</evidence>
<dbReference type="HAMAP" id="MF_00965">
    <property type="entry name" value="DEAD_helicase_DbpA"/>
    <property type="match status" value="1"/>
</dbReference>
<dbReference type="EMBL" id="SMDG01000031">
    <property type="protein sequence ID" value="TCW45718.1"/>
    <property type="molecule type" value="Genomic_DNA"/>
</dbReference>
<feature type="region of interest" description="Involved in 23S rRNA binding" evidence="10">
    <location>
        <begin position="406"/>
        <end position="481"/>
    </location>
</feature>
<name>A0A4R4B0P7_BACTU</name>
<evidence type="ECO:0000256" key="9">
    <source>
        <dbReference type="ARBA" id="ARBA00047984"/>
    </source>
</evidence>
<dbReference type="GO" id="GO:0033592">
    <property type="term" value="F:RNA strand annealing activity"/>
    <property type="evidence" value="ECO:0007669"/>
    <property type="project" value="TreeGrafter"/>
</dbReference>
<dbReference type="PANTHER" id="PTHR47963">
    <property type="entry name" value="DEAD-BOX ATP-DEPENDENT RNA HELICASE 47, MITOCHONDRIAL"/>
    <property type="match status" value="1"/>
</dbReference>
<evidence type="ECO:0000313" key="15">
    <source>
        <dbReference type="EMBL" id="TCW45718.1"/>
    </source>
</evidence>
<dbReference type="GO" id="GO:0034458">
    <property type="term" value="F:3'-5' RNA helicase activity"/>
    <property type="evidence" value="ECO:0007669"/>
    <property type="project" value="UniProtKB-UniRule"/>
</dbReference>
<dbReference type="PROSITE" id="PS51195">
    <property type="entry name" value="Q_MOTIF"/>
    <property type="match status" value="1"/>
</dbReference>
<evidence type="ECO:0000256" key="8">
    <source>
        <dbReference type="ARBA" id="ARBA00022884"/>
    </source>
</evidence>
<dbReference type="FunFam" id="3.30.70.330:FF:000068">
    <property type="entry name" value="ATP-dependent RNA helicase DeaD"/>
    <property type="match status" value="1"/>
</dbReference>
<dbReference type="InterPro" id="IPR014014">
    <property type="entry name" value="RNA_helicase_DEAD_Q_motif"/>
</dbReference>
<dbReference type="InterPro" id="IPR011545">
    <property type="entry name" value="DEAD/DEAH_box_helicase_dom"/>
</dbReference>
<dbReference type="Pfam" id="PF00271">
    <property type="entry name" value="Helicase_C"/>
    <property type="match status" value="1"/>
</dbReference>
<feature type="short sequence motif" description="Q motif" evidence="11">
    <location>
        <begin position="4"/>
        <end position="32"/>
    </location>
</feature>
<organism evidence="15 16">
    <name type="scientific">Bacillus thuringiensis</name>
    <dbReference type="NCBI Taxonomy" id="1428"/>
    <lineage>
        <taxon>Bacteria</taxon>
        <taxon>Bacillati</taxon>
        <taxon>Bacillota</taxon>
        <taxon>Bacilli</taxon>
        <taxon>Bacillales</taxon>
        <taxon>Bacillaceae</taxon>
        <taxon>Bacillus</taxon>
        <taxon>Bacillus cereus group</taxon>
    </lineage>
</organism>
<dbReference type="Pfam" id="PF00270">
    <property type="entry name" value="DEAD"/>
    <property type="match status" value="1"/>
</dbReference>
<dbReference type="PANTHER" id="PTHR47963:SF2">
    <property type="entry name" value="ATP-DEPENDENT RNA HELICASE DBPA"/>
    <property type="match status" value="1"/>
</dbReference>
<keyword evidence="4 10" id="KW-0547">Nucleotide-binding</keyword>
<dbReference type="Pfam" id="PF03880">
    <property type="entry name" value="DbpA"/>
    <property type="match status" value="1"/>
</dbReference>
<dbReference type="InterPro" id="IPR028619">
    <property type="entry name" value="DEAD_helicase_DbpA"/>
</dbReference>
<dbReference type="GO" id="GO:0005524">
    <property type="term" value="F:ATP binding"/>
    <property type="evidence" value="ECO:0007669"/>
    <property type="project" value="UniProtKB-UniRule"/>
</dbReference>
<dbReference type="InterPro" id="IPR027417">
    <property type="entry name" value="P-loop_NTPase"/>
</dbReference>
<dbReference type="Gene3D" id="3.40.50.300">
    <property type="entry name" value="P-loop containing nucleotide triphosphate hydrolases"/>
    <property type="match status" value="2"/>
</dbReference>
<feature type="domain" description="Helicase C-terminal" evidence="13">
    <location>
        <begin position="216"/>
        <end position="377"/>
    </location>
</feature>
<feature type="domain" description="Helicase ATP-binding" evidence="12">
    <location>
        <begin position="35"/>
        <end position="205"/>
    </location>
</feature>
<evidence type="ECO:0000256" key="7">
    <source>
        <dbReference type="ARBA" id="ARBA00022840"/>
    </source>
</evidence>
<protein>
    <recommendedName>
        <fullName evidence="10">ATP-dependent RNA helicase DbpA</fullName>
        <ecNumber evidence="10">3.6.4.13</ecNumber>
    </recommendedName>
</protein>
<dbReference type="GO" id="GO:0016887">
    <property type="term" value="F:ATP hydrolysis activity"/>
    <property type="evidence" value="ECO:0007669"/>
    <property type="project" value="RHEA"/>
</dbReference>
<keyword evidence="3 10" id="KW-0690">Ribosome biogenesis</keyword>
<dbReference type="InterPro" id="IPR000629">
    <property type="entry name" value="RNA-helicase_DEAD-box_CS"/>
</dbReference>
<dbReference type="GO" id="GO:0000027">
    <property type="term" value="P:ribosomal large subunit assembly"/>
    <property type="evidence" value="ECO:0007669"/>
    <property type="project" value="UniProtKB-UniRule"/>
</dbReference>
<dbReference type="InterPro" id="IPR012677">
    <property type="entry name" value="Nucleotide-bd_a/b_plait_sf"/>
</dbReference>
<dbReference type="EC" id="3.6.4.13" evidence="10"/>
<gene>
    <name evidence="10" type="primary">dbpA</name>
    <name evidence="15" type="ORF">EC910_13138</name>
</gene>